<protein>
    <submittedName>
        <fullName evidence="2">Uncharacterized protein</fullName>
    </submittedName>
</protein>
<comment type="caution">
    <text evidence="2">The sequence shown here is derived from an EMBL/GenBank/DDBJ whole genome shotgun (WGS) entry which is preliminary data.</text>
</comment>
<keyword evidence="3" id="KW-1185">Reference proteome</keyword>
<evidence type="ECO:0000256" key="1">
    <source>
        <dbReference type="SAM" id="MobiDB-lite"/>
    </source>
</evidence>
<organism evidence="2 3">
    <name type="scientific">Trichonephila clavata</name>
    <name type="common">Joro spider</name>
    <name type="synonym">Nephila clavata</name>
    <dbReference type="NCBI Taxonomy" id="2740835"/>
    <lineage>
        <taxon>Eukaryota</taxon>
        <taxon>Metazoa</taxon>
        <taxon>Ecdysozoa</taxon>
        <taxon>Arthropoda</taxon>
        <taxon>Chelicerata</taxon>
        <taxon>Arachnida</taxon>
        <taxon>Araneae</taxon>
        <taxon>Araneomorphae</taxon>
        <taxon>Entelegynae</taxon>
        <taxon>Araneoidea</taxon>
        <taxon>Nephilidae</taxon>
        <taxon>Trichonephila</taxon>
    </lineage>
</organism>
<dbReference type="AlphaFoldDB" id="A0A8X6GYK0"/>
<gene>
    <name evidence="2" type="ORF">TNCT_542371</name>
</gene>
<evidence type="ECO:0000313" key="3">
    <source>
        <dbReference type="Proteomes" id="UP000887116"/>
    </source>
</evidence>
<dbReference type="EMBL" id="BMAO01017157">
    <property type="protein sequence ID" value="GFR13738.1"/>
    <property type="molecule type" value="Genomic_DNA"/>
</dbReference>
<name>A0A8X6GYK0_TRICU</name>
<feature type="compositionally biased region" description="Low complexity" evidence="1">
    <location>
        <begin position="21"/>
        <end position="34"/>
    </location>
</feature>
<reference evidence="2" key="1">
    <citation type="submission" date="2020-07" db="EMBL/GenBank/DDBJ databases">
        <title>Multicomponent nature underlies the extraordinary mechanical properties of spider dragline silk.</title>
        <authorList>
            <person name="Kono N."/>
            <person name="Nakamura H."/>
            <person name="Mori M."/>
            <person name="Yoshida Y."/>
            <person name="Ohtoshi R."/>
            <person name="Malay A.D."/>
            <person name="Moran D.A.P."/>
            <person name="Tomita M."/>
            <person name="Numata K."/>
            <person name="Arakawa K."/>
        </authorList>
    </citation>
    <scope>NUCLEOTIDE SEQUENCE</scope>
</reference>
<feature type="region of interest" description="Disordered" evidence="1">
    <location>
        <begin position="1"/>
        <end position="44"/>
    </location>
</feature>
<evidence type="ECO:0000313" key="2">
    <source>
        <dbReference type="EMBL" id="GFR13738.1"/>
    </source>
</evidence>
<proteinExistence type="predicted"/>
<sequence>MTEVPSEDSYSLLETNRKITPDTTETSTDCITSTKKQHGAMRNGSVTPYESCLCLDENDIQSIFLEMAPNENIQNALIKCICTTKGTAKPFFLFFPKFFIQIVQVLLDFGSIIFP</sequence>
<accession>A0A8X6GYK0</accession>
<dbReference type="Proteomes" id="UP000887116">
    <property type="component" value="Unassembled WGS sequence"/>
</dbReference>